<gene>
    <name evidence="5" type="ORF">SAMN05421768_10134</name>
</gene>
<evidence type="ECO:0000256" key="2">
    <source>
        <dbReference type="ARBA" id="ARBA00022692"/>
    </source>
</evidence>
<dbReference type="Gene3D" id="3.40.1110.10">
    <property type="entry name" value="Calcium-transporting ATPase, cytoplasmic domain N"/>
    <property type="match status" value="1"/>
</dbReference>
<keyword evidence="2" id="KW-0812">Transmembrane</keyword>
<evidence type="ECO:0000313" key="5">
    <source>
        <dbReference type="EMBL" id="SIS27690.1"/>
    </source>
</evidence>
<dbReference type="GO" id="GO:0016020">
    <property type="term" value="C:membrane"/>
    <property type="evidence" value="ECO:0007669"/>
    <property type="project" value="UniProtKB-SubCell"/>
</dbReference>
<dbReference type="InterPro" id="IPR018303">
    <property type="entry name" value="ATPase_P-typ_P_site"/>
</dbReference>
<sequence length="130" mass="15288">MALGTWKLMHQGIIIKRSSIVETLGSTTVIYTDKTGTITENSMHLKHLYDYQSGGTYGEKEFSVENLKKLIDYAMWSSEPVPFNPMEITLHNTYRRTQKNDARKEYKMFHEYPLEGKLLFMRMSPWKKTQ</sequence>
<dbReference type="Gene3D" id="1.20.1110.10">
    <property type="entry name" value="Calcium-transporting ATPase, transmembrane domain"/>
    <property type="match status" value="1"/>
</dbReference>
<evidence type="ECO:0000256" key="3">
    <source>
        <dbReference type="ARBA" id="ARBA00022989"/>
    </source>
</evidence>
<keyword evidence="3" id="KW-1133">Transmembrane helix</keyword>
<dbReference type="PANTHER" id="PTHR42861">
    <property type="entry name" value="CALCIUM-TRANSPORTING ATPASE"/>
    <property type="match status" value="1"/>
</dbReference>
<comment type="subcellular location">
    <subcellularLocation>
        <location evidence="1">Membrane</location>
    </subcellularLocation>
</comment>
<dbReference type="Proteomes" id="UP000186106">
    <property type="component" value="Unassembled WGS sequence"/>
</dbReference>
<protein>
    <submittedName>
        <fullName evidence="5">Ca2+-transporting ATPase</fullName>
    </submittedName>
</protein>
<dbReference type="InterPro" id="IPR023214">
    <property type="entry name" value="HAD_sf"/>
</dbReference>
<dbReference type="AlphaFoldDB" id="A0A1N7HSK5"/>
<proteinExistence type="predicted"/>
<evidence type="ECO:0000313" key="6">
    <source>
        <dbReference type="Proteomes" id="UP000186106"/>
    </source>
</evidence>
<dbReference type="InterPro" id="IPR023299">
    <property type="entry name" value="ATPase_P-typ_cyto_dom_N"/>
</dbReference>
<organism evidence="5 6">
    <name type="scientific">Chryseobacterium joostei</name>
    <dbReference type="NCBI Taxonomy" id="112234"/>
    <lineage>
        <taxon>Bacteria</taxon>
        <taxon>Pseudomonadati</taxon>
        <taxon>Bacteroidota</taxon>
        <taxon>Flavobacteriia</taxon>
        <taxon>Flavobacteriales</taxon>
        <taxon>Weeksellaceae</taxon>
        <taxon>Chryseobacterium group</taxon>
        <taxon>Chryseobacterium</taxon>
    </lineage>
</organism>
<name>A0A1N7HSK5_9FLAO</name>
<reference evidence="5 6" key="1">
    <citation type="submission" date="2017-01" db="EMBL/GenBank/DDBJ databases">
        <authorList>
            <person name="Mah S.A."/>
            <person name="Swanson W.J."/>
            <person name="Moy G.W."/>
            <person name="Vacquier V.D."/>
        </authorList>
    </citation>
    <scope>NUCLEOTIDE SEQUENCE [LARGE SCALE GENOMIC DNA]</scope>
    <source>
        <strain evidence="5 6">DSM 16927</strain>
    </source>
</reference>
<dbReference type="PROSITE" id="PS00154">
    <property type="entry name" value="ATPASE_E1_E2"/>
    <property type="match status" value="1"/>
</dbReference>
<evidence type="ECO:0000256" key="1">
    <source>
        <dbReference type="ARBA" id="ARBA00004370"/>
    </source>
</evidence>
<dbReference type="GO" id="GO:0000166">
    <property type="term" value="F:nucleotide binding"/>
    <property type="evidence" value="ECO:0007669"/>
    <property type="project" value="InterPro"/>
</dbReference>
<evidence type="ECO:0000256" key="4">
    <source>
        <dbReference type="ARBA" id="ARBA00023136"/>
    </source>
</evidence>
<keyword evidence="4" id="KW-0472">Membrane</keyword>
<dbReference type="STRING" id="112234.SAMN05421768_10134"/>
<dbReference type="Gene3D" id="3.40.50.1000">
    <property type="entry name" value="HAD superfamily/HAD-like"/>
    <property type="match status" value="1"/>
</dbReference>
<accession>A0A1N7HSK5</accession>
<dbReference type="EMBL" id="FTNZ01000001">
    <property type="protein sequence ID" value="SIS27690.1"/>
    <property type="molecule type" value="Genomic_DNA"/>
</dbReference>